<evidence type="ECO:0000313" key="2">
    <source>
        <dbReference type="WBParaSite" id="ES5_v2.g24342.t1"/>
    </source>
</evidence>
<protein>
    <submittedName>
        <fullName evidence="2">Uncharacterized protein</fullName>
    </submittedName>
</protein>
<reference evidence="2" key="1">
    <citation type="submission" date="2022-11" db="UniProtKB">
        <authorList>
            <consortium name="WormBaseParasite"/>
        </authorList>
    </citation>
    <scope>IDENTIFICATION</scope>
</reference>
<name>A0AC34G4G8_9BILA</name>
<proteinExistence type="predicted"/>
<organism evidence="1 2">
    <name type="scientific">Panagrolaimus sp. ES5</name>
    <dbReference type="NCBI Taxonomy" id="591445"/>
    <lineage>
        <taxon>Eukaryota</taxon>
        <taxon>Metazoa</taxon>
        <taxon>Ecdysozoa</taxon>
        <taxon>Nematoda</taxon>
        <taxon>Chromadorea</taxon>
        <taxon>Rhabditida</taxon>
        <taxon>Tylenchina</taxon>
        <taxon>Panagrolaimomorpha</taxon>
        <taxon>Panagrolaimoidea</taxon>
        <taxon>Panagrolaimidae</taxon>
        <taxon>Panagrolaimus</taxon>
    </lineage>
</organism>
<sequence length="244" mass="27547">MSTKDYCLPLTNGQKTITNSSNGSNSNLNLNSSFQSSVLSSVNSKSISFDKRKVLNYADSKNSVSWKKSNKKLSSNFSNIYQRDFDKREELEDKIDSSRANNSTLSLHIAAYENSIEAAADSDEEFDEKENKIGVKKWENVRMVVYGSVIQNPFEFPRQFEMNKDREPEIAKFKASQHLINPNESVASSGQLKLTFICDPNGCITVAESHEQEMIKSIPSQKDINMSINYDSMDIDGQFFLTSL</sequence>
<accession>A0AC34G4G8</accession>
<dbReference type="WBParaSite" id="ES5_v2.g24342.t1">
    <property type="protein sequence ID" value="ES5_v2.g24342.t1"/>
    <property type="gene ID" value="ES5_v2.g24342"/>
</dbReference>
<dbReference type="Proteomes" id="UP000887579">
    <property type="component" value="Unplaced"/>
</dbReference>
<evidence type="ECO:0000313" key="1">
    <source>
        <dbReference type="Proteomes" id="UP000887579"/>
    </source>
</evidence>